<name>G6EAH3_9SPHN</name>
<organism evidence="3 4">
    <name type="scientific">Novosphingobium pentaromativorans US6-1</name>
    <dbReference type="NCBI Taxonomy" id="1088721"/>
    <lineage>
        <taxon>Bacteria</taxon>
        <taxon>Pseudomonadati</taxon>
        <taxon>Pseudomonadota</taxon>
        <taxon>Alphaproteobacteria</taxon>
        <taxon>Sphingomonadales</taxon>
        <taxon>Sphingomonadaceae</taxon>
        <taxon>Novosphingobium</taxon>
    </lineage>
</organism>
<keyword evidence="4" id="KW-1185">Reference proteome</keyword>
<gene>
    <name evidence="3" type="ORF">NSU_1371</name>
</gene>
<reference evidence="3 4" key="1">
    <citation type="journal article" date="2012" name="J. Bacteriol.">
        <title>Genome sequence of benzo(a)pyrene-degrading bacterium Novosphingobium pentaromativorans US6-1.</title>
        <authorList>
            <person name="Luo Y.R."/>
            <person name="Kang S.G."/>
            <person name="Kim S.J."/>
            <person name="Kim M.R."/>
            <person name="Li N."/>
            <person name="Lee J.H."/>
            <person name="Kwon K.K."/>
        </authorList>
    </citation>
    <scope>NUCLEOTIDE SEQUENCE [LARGE SCALE GENOMIC DNA]</scope>
    <source>
        <strain evidence="3 4">US6-1</strain>
    </source>
</reference>
<feature type="compositionally biased region" description="Polar residues" evidence="1">
    <location>
        <begin position="14"/>
        <end position="27"/>
    </location>
</feature>
<proteinExistence type="predicted"/>
<dbReference type="PATRIC" id="fig|1088721.3.peg.1353"/>
<feature type="transmembrane region" description="Helical" evidence="2">
    <location>
        <begin position="36"/>
        <end position="55"/>
    </location>
</feature>
<accession>G6EAH3</accession>
<comment type="caution">
    <text evidence="3">The sequence shown here is derived from an EMBL/GenBank/DDBJ whole genome shotgun (WGS) entry which is preliminary data.</text>
</comment>
<evidence type="ECO:0000313" key="3">
    <source>
        <dbReference type="EMBL" id="EHJ61610.1"/>
    </source>
</evidence>
<protein>
    <submittedName>
        <fullName evidence="3">Uncharacterized protein</fullName>
    </submittedName>
</protein>
<keyword evidence="2" id="KW-0472">Membrane</keyword>
<feature type="compositionally biased region" description="Basic and acidic residues" evidence="1">
    <location>
        <begin position="293"/>
        <end position="304"/>
    </location>
</feature>
<feature type="region of interest" description="Disordered" evidence="1">
    <location>
        <begin position="1"/>
        <end position="27"/>
    </location>
</feature>
<feature type="region of interest" description="Disordered" evidence="1">
    <location>
        <begin position="293"/>
        <end position="333"/>
    </location>
</feature>
<sequence length="333" mass="36134">MPRHRKQGPITEKGSMQDSSAISSATHTRPRSRSGVIFVALLAFLLGALLVAWAGSRGYLDKLQPVEEPTEEPAAIAEPDTESVIADTSTQTSQPTAKQLAAIGSIEGRLALLEDRLSRIDFQTDAASGNAARAEGLLIAFAARRMVDRGEPLSYVADQLRLRFANAQPRAVQTVIDFSKNPVTIDELRARLEALSPELSATGSDMSLWDRARTELAGMFKVHRDSAALMSPSARIERASVMLTAKRIGSAVSEVERLPGAEAADRWIADARRYEEVQRALDLLETTAMLEPRRLQDAEGHKVDQPSPLATPGTPESMPGEDSADQPMEMPVN</sequence>
<keyword evidence="2" id="KW-0812">Transmembrane</keyword>
<evidence type="ECO:0000256" key="1">
    <source>
        <dbReference type="SAM" id="MobiDB-lite"/>
    </source>
</evidence>
<keyword evidence="2" id="KW-1133">Transmembrane helix</keyword>
<dbReference type="Proteomes" id="UP000004030">
    <property type="component" value="Unassembled WGS sequence"/>
</dbReference>
<evidence type="ECO:0000256" key="2">
    <source>
        <dbReference type="SAM" id="Phobius"/>
    </source>
</evidence>
<evidence type="ECO:0000313" key="4">
    <source>
        <dbReference type="Proteomes" id="UP000004030"/>
    </source>
</evidence>
<dbReference type="eggNOG" id="ENOG502ZP1S">
    <property type="taxonomic scope" value="Bacteria"/>
</dbReference>
<dbReference type="EMBL" id="AGFM01000017">
    <property type="protein sequence ID" value="EHJ61610.1"/>
    <property type="molecule type" value="Genomic_DNA"/>
</dbReference>
<dbReference type="STRING" id="1088721.JI59_13270"/>
<dbReference type="AlphaFoldDB" id="G6EAH3"/>